<keyword evidence="6" id="KW-1185">Reference proteome</keyword>
<evidence type="ECO:0000256" key="1">
    <source>
        <dbReference type="ARBA" id="ARBA00023015"/>
    </source>
</evidence>
<dbReference type="RefSeq" id="WP_342022479.1">
    <property type="nucleotide sequence ID" value="NZ_CP151657.1"/>
</dbReference>
<dbReference type="Gene3D" id="1.20.120.530">
    <property type="entry name" value="GntR ligand-binding domain-like"/>
    <property type="match status" value="1"/>
</dbReference>
<dbReference type="InterPro" id="IPR011711">
    <property type="entry name" value="GntR_C"/>
</dbReference>
<name>A0ABZ2ZUC5_9MICC</name>
<reference evidence="5 6" key="1">
    <citation type="submission" date="2024-04" db="EMBL/GenBank/DDBJ databases">
        <title>Arthrobacter sp. from Plains bison fecal sample.</title>
        <authorList>
            <person name="Ruzzini A."/>
        </authorList>
    </citation>
    <scope>NUCLEOTIDE SEQUENCE [LARGE SCALE GENOMIC DNA]</scope>
    <source>
        <strain evidence="5 6">EINP1</strain>
    </source>
</reference>
<accession>A0ABZ2ZUC5</accession>
<dbReference type="SMART" id="SM00895">
    <property type="entry name" value="FCD"/>
    <property type="match status" value="1"/>
</dbReference>
<gene>
    <name evidence="5" type="ORF">AAE021_11575</name>
</gene>
<evidence type="ECO:0000256" key="2">
    <source>
        <dbReference type="ARBA" id="ARBA00023125"/>
    </source>
</evidence>
<dbReference type="Pfam" id="PF07729">
    <property type="entry name" value="FCD"/>
    <property type="match status" value="1"/>
</dbReference>
<dbReference type="SUPFAM" id="SSF46785">
    <property type="entry name" value="Winged helix' DNA-binding domain"/>
    <property type="match status" value="1"/>
</dbReference>
<dbReference type="Proteomes" id="UP001448858">
    <property type="component" value="Chromosome"/>
</dbReference>
<dbReference type="SUPFAM" id="SSF48008">
    <property type="entry name" value="GntR ligand-binding domain-like"/>
    <property type="match status" value="1"/>
</dbReference>
<feature type="domain" description="HTH gntR-type" evidence="4">
    <location>
        <begin position="3"/>
        <end position="71"/>
    </location>
</feature>
<dbReference type="InterPro" id="IPR036390">
    <property type="entry name" value="WH_DNA-bd_sf"/>
</dbReference>
<dbReference type="SMART" id="SM00345">
    <property type="entry name" value="HTH_GNTR"/>
    <property type="match status" value="1"/>
</dbReference>
<proteinExistence type="predicted"/>
<dbReference type="CDD" id="cd07377">
    <property type="entry name" value="WHTH_GntR"/>
    <property type="match status" value="1"/>
</dbReference>
<protein>
    <submittedName>
        <fullName evidence="5">FadR/GntR family transcriptional regulator</fullName>
    </submittedName>
</protein>
<dbReference type="InterPro" id="IPR036388">
    <property type="entry name" value="WH-like_DNA-bd_sf"/>
</dbReference>
<dbReference type="PANTHER" id="PTHR43537:SF44">
    <property type="entry name" value="GNTR FAMILY REGULATORY PROTEIN"/>
    <property type="match status" value="1"/>
</dbReference>
<sequence length="230" mass="23846">MSPHLTSDLVGALRADIVEGRISPGDRLPSESTLTARHGVSRTVVREAVARLQAEGLIHTRRGSGSFVLVPPTPDPSGTHRPARTLQERVELLEFRTAIECEAAALAASRRTPAQLAALEAALDNFEAAGGNPGAALGFDYAFHHAVAEASGNTYLADALQNLGPAMISMPRERLQASTASATGIGPVSAEHRAVLDAVTAGDALAAAAAMRIHLAGSRRRLEAGAGQKA</sequence>
<evidence type="ECO:0000256" key="3">
    <source>
        <dbReference type="ARBA" id="ARBA00023163"/>
    </source>
</evidence>
<dbReference type="InterPro" id="IPR000524">
    <property type="entry name" value="Tscrpt_reg_HTH_GntR"/>
</dbReference>
<evidence type="ECO:0000313" key="6">
    <source>
        <dbReference type="Proteomes" id="UP001448858"/>
    </source>
</evidence>
<dbReference type="PANTHER" id="PTHR43537">
    <property type="entry name" value="TRANSCRIPTIONAL REGULATOR, GNTR FAMILY"/>
    <property type="match status" value="1"/>
</dbReference>
<dbReference type="Gene3D" id="1.10.10.10">
    <property type="entry name" value="Winged helix-like DNA-binding domain superfamily/Winged helix DNA-binding domain"/>
    <property type="match status" value="1"/>
</dbReference>
<keyword evidence="3" id="KW-0804">Transcription</keyword>
<dbReference type="PRINTS" id="PR00035">
    <property type="entry name" value="HTHGNTR"/>
</dbReference>
<evidence type="ECO:0000313" key="5">
    <source>
        <dbReference type="EMBL" id="WZP14823.1"/>
    </source>
</evidence>
<evidence type="ECO:0000259" key="4">
    <source>
        <dbReference type="PROSITE" id="PS50949"/>
    </source>
</evidence>
<dbReference type="EMBL" id="CP151657">
    <property type="protein sequence ID" value="WZP14823.1"/>
    <property type="molecule type" value="Genomic_DNA"/>
</dbReference>
<keyword evidence="2" id="KW-0238">DNA-binding</keyword>
<dbReference type="InterPro" id="IPR008920">
    <property type="entry name" value="TF_FadR/GntR_C"/>
</dbReference>
<dbReference type="Pfam" id="PF00392">
    <property type="entry name" value="GntR"/>
    <property type="match status" value="1"/>
</dbReference>
<keyword evidence="1" id="KW-0805">Transcription regulation</keyword>
<organism evidence="5 6">
    <name type="scientific">Arthrobacter citreus</name>
    <dbReference type="NCBI Taxonomy" id="1670"/>
    <lineage>
        <taxon>Bacteria</taxon>
        <taxon>Bacillati</taxon>
        <taxon>Actinomycetota</taxon>
        <taxon>Actinomycetes</taxon>
        <taxon>Micrococcales</taxon>
        <taxon>Micrococcaceae</taxon>
        <taxon>Arthrobacter</taxon>
    </lineage>
</organism>
<dbReference type="PROSITE" id="PS50949">
    <property type="entry name" value="HTH_GNTR"/>
    <property type="match status" value="1"/>
</dbReference>